<feature type="region of interest" description="Disordered" evidence="7">
    <location>
        <begin position="237"/>
        <end position="281"/>
    </location>
</feature>
<dbReference type="InterPro" id="IPR027417">
    <property type="entry name" value="P-loop_NTPase"/>
</dbReference>
<dbReference type="InterPro" id="IPR001019">
    <property type="entry name" value="Gprotein_alpha_su"/>
</dbReference>
<sequence length="532" mass="60170">MIRTTRPPSLHSVAGEQGDPLSAIMRPPPVETAEDRSARLQREANAKKISDSIDEAIKQDRERYRKSKEDVKLLLLGQAESGKSTLQKQFQLIYNPTSIDEERLSWRVVIQYNIVRPVLRILEALDLYAEGDSDEDMAEKMNLAYGTPESRIALSEKSEKLGRSTEASASRETLQPSPSPSMDQQLTALRLRLAPLVQLESQLADRLGGVSVIGSGKGSVMVRSGWQSRTFGVTFGKTRERTSSSRGRFSFTGQRSTLENGASERKSSDTDVSERPEPEKDQLVEDVARILHSCKDDVRELWQHPAVRRLRENRKLRLEEWAEYFMDNIGRVSSPGYIPTIDDILHARIQTMGVAEHIFDVPLHGRNVTWHLYDVGGARGQRHTWVPYFDDATAIIFLAPVSAFDQYLSEDPRTNRIDDSLQLFKQICSNALLKQAHLVLFLNKADVLGEKLARGIRVKKYITSYGDRPNEVDSVVSYFKAHFTQVHTRNNEGKRVLYTHLTSVVDTKAMQSIISNVRDSIFRDYLKSAALV</sequence>
<name>S8ERB1_FOMSC</name>
<reference evidence="8 9" key="1">
    <citation type="journal article" date="2012" name="Science">
        <title>The Paleozoic origin of enzymatic lignin decomposition reconstructed from 31 fungal genomes.</title>
        <authorList>
            <person name="Floudas D."/>
            <person name="Binder M."/>
            <person name="Riley R."/>
            <person name="Barry K."/>
            <person name="Blanchette R.A."/>
            <person name="Henrissat B."/>
            <person name="Martinez A.T."/>
            <person name="Otillar R."/>
            <person name="Spatafora J.W."/>
            <person name="Yadav J.S."/>
            <person name="Aerts A."/>
            <person name="Benoit I."/>
            <person name="Boyd A."/>
            <person name="Carlson A."/>
            <person name="Copeland A."/>
            <person name="Coutinho P.M."/>
            <person name="de Vries R.P."/>
            <person name="Ferreira P."/>
            <person name="Findley K."/>
            <person name="Foster B."/>
            <person name="Gaskell J."/>
            <person name="Glotzer D."/>
            <person name="Gorecki P."/>
            <person name="Heitman J."/>
            <person name="Hesse C."/>
            <person name="Hori C."/>
            <person name="Igarashi K."/>
            <person name="Jurgens J.A."/>
            <person name="Kallen N."/>
            <person name="Kersten P."/>
            <person name="Kohler A."/>
            <person name="Kuees U."/>
            <person name="Kumar T.K.A."/>
            <person name="Kuo A."/>
            <person name="LaButti K."/>
            <person name="Larrondo L.F."/>
            <person name="Lindquist E."/>
            <person name="Ling A."/>
            <person name="Lombard V."/>
            <person name="Lucas S."/>
            <person name="Lundell T."/>
            <person name="Martin R."/>
            <person name="McLaughlin D.J."/>
            <person name="Morgenstern I."/>
            <person name="Morin E."/>
            <person name="Murat C."/>
            <person name="Nagy L.G."/>
            <person name="Nolan M."/>
            <person name="Ohm R.A."/>
            <person name="Patyshakuliyeva A."/>
            <person name="Rokas A."/>
            <person name="Ruiz-Duenas F.J."/>
            <person name="Sabat G."/>
            <person name="Salamov A."/>
            <person name="Samejima M."/>
            <person name="Schmutz J."/>
            <person name="Slot J.C."/>
            <person name="St John F."/>
            <person name="Stenlid J."/>
            <person name="Sun H."/>
            <person name="Sun S."/>
            <person name="Syed K."/>
            <person name="Tsang A."/>
            <person name="Wiebenga A."/>
            <person name="Young D."/>
            <person name="Pisabarro A."/>
            <person name="Eastwood D.C."/>
            <person name="Martin F."/>
            <person name="Cullen D."/>
            <person name="Grigoriev I.V."/>
            <person name="Hibbett D.S."/>
        </authorList>
    </citation>
    <scope>NUCLEOTIDE SEQUENCE</scope>
    <source>
        <strain evidence="9">FP-58527</strain>
    </source>
</reference>
<dbReference type="AlphaFoldDB" id="S8ERB1"/>
<feature type="binding site" evidence="5">
    <location>
        <begin position="345"/>
        <end position="351"/>
    </location>
    <ligand>
        <name>GTP</name>
        <dbReference type="ChEBI" id="CHEBI:37565"/>
    </ligand>
</feature>
<dbReference type="SUPFAM" id="SSF47895">
    <property type="entry name" value="Transducin (alpha subunit), insertion domain"/>
    <property type="match status" value="1"/>
</dbReference>
<dbReference type="PANTHER" id="PTHR10218">
    <property type="entry name" value="GTP-BINDING PROTEIN ALPHA SUBUNIT"/>
    <property type="match status" value="1"/>
</dbReference>
<keyword evidence="4" id="KW-0807">Transducer</keyword>
<dbReference type="GO" id="GO:0005834">
    <property type="term" value="C:heterotrimeric G-protein complex"/>
    <property type="evidence" value="ECO:0007669"/>
    <property type="project" value="TreeGrafter"/>
</dbReference>
<evidence type="ECO:0000256" key="7">
    <source>
        <dbReference type="SAM" id="MobiDB-lite"/>
    </source>
</evidence>
<feature type="region of interest" description="Disordered" evidence="7">
    <location>
        <begin position="156"/>
        <end position="183"/>
    </location>
</feature>
<evidence type="ECO:0000256" key="3">
    <source>
        <dbReference type="ARBA" id="ARBA00023134"/>
    </source>
</evidence>
<dbReference type="InParanoid" id="S8ERB1"/>
<feature type="compositionally biased region" description="Basic and acidic residues" evidence="7">
    <location>
        <begin position="262"/>
        <end position="281"/>
    </location>
</feature>
<dbReference type="CDD" id="cd00066">
    <property type="entry name" value="G-alpha"/>
    <property type="match status" value="1"/>
</dbReference>
<keyword evidence="6" id="KW-0460">Magnesium</keyword>
<keyword evidence="1 6" id="KW-0479">Metal-binding</keyword>
<dbReference type="Pfam" id="PF00503">
    <property type="entry name" value="G-alpha"/>
    <property type="match status" value="1"/>
</dbReference>
<dbReference type="GO" id="GO:0007188">
    <property type="term" value="P:adenylate cyclase-modulating G protein-coupled receptor signaling pathway"/>
    <property type="evidence" value="ECO:0007669"/>
    <property type="project" value="TreeGrafter"/>
</dbReference>
<feature type="region of interest" description="Disordered" evidence="7">
    <location>
        <begin position="1"/>
        <end position="47"/>
    </location>
</feature>
<dbReference type="SUPFAM" id="SSF52540">
    <property type="entry name" value="P-loop containing nucleoside triphosphate hydrolases"/>
    <property type="match status" value="1"/>
</dbReference>
<evidence type="ECO:0000313" key="9">
    <source>
        <dbReference type="Proteomes" id="UP000015241"/>
    </source>
</evidence>
<feature type="binding site" evidence="6">
    <location>
        <position position="351"/>
    </location>
    <ligand>
        <name>Mg(2+)</name>
        <dbReference type="ChEBI" id="CHEBI:18420"/>
    </ligand>
</feature>
<dbReference type="Proteomes" id="UP000015241">
    <property type="component" value="Unassembled WGS sequence"/>
</dbReference>
<dbReference type="PANTHER" id="PTHR10218:SF360">
    <property type="entry name" value="GUANINE NUCLEOTIDE-BINDING PROTEIN SUBUNIT ALPHA HOMOLOG"/>
    <property type="match status" value="1"/>
</dbReference>
<dbReference type="PRINTS" id="PR00318">
    <property type="entry name" value="GPROTEINA"/>
</dbReference>
<keyword evidence="3 5" id="KW-0342">GTP-binding</keyword>
<dbReference type="OrthoDB" id="5817230at2759"/>
<dbReference type="GO" id="GO:0031683">
    <property type="term" value="F:G-protein beta/gamma-subunit complex binding"/>
    <property type="evidence" value="ECO:0007669"/>
    <property type="project" value="InterPro"/>
</dbReference>
<evidence type="ECO:0008006" key="10">
    <source>
        <dbReference type="Google" id="ProtNLM"/>
    </source>
</evidence>
<dbReference type="Gene3D" id="3.40.50.300">
    <property type="entry name" value="P-loop containing nucleotide triphosphate hydrolases"/>
    <property type="match status" value="2"/>
</dbReference>
<dbReference type="PROSITE" id="PS51882">
    <property type="entry name" value="G_ALPHA"/>
    <property type="match status" value="1"/>
</dbReference>
<dbReference type="GO" id="GO:0001664">
    <property type="term" value="F:G protein-coupled receptor binding"/>
    <property type="evidence" value="ECO:0007669"/>
    <property type="project" value="TreeGrafter"/>
</dbReference>
<dbReference type="SMART" id="SM00275">
    <property type="entry name" value="G_alpha"/>
    <property type="match status" value="1"/>
</dbReference>
<feature type="compositionally biased region" description="Basic and acidic residues" evidence="7">
    <location>
        <begin position="33"/>
        <end position="47"/>
    </location>
</feature>
<evidence type="ECO:0000256" key="5">
    <source>
        <dbReference type="PIRSR" id="PIRSR601019-1"/>
    </source>
</evidence>
<evidence type="ECO:0000256" key="4">
    <source>
        <dbReference type="ARBA" id="ARBA00023224"/>
    </source>
</evidence>
<dbReference type="InterPro" id="IPR011025">
    <property type="entry name" value="GproteinA_insert"/>
</dbReference>
<dbReference type="STRING" id="743788.S8ERB1"/>
<feature type="binding site" evidence="5">
    <location>
        <begin position="443"/>
        <end position="446"/>
    </location>
    <ligand>
        <name>GTP</name>
        <dbReference type="ChEBI" id="CHEBI:37565"/>
    </ligand>
</feature>
<evidence type="ECO:0000256" key="6">
    <source>
        <dbReference type="PIRSR" id="PIRSR601019-2"/>
    </source>
</evidence>
<dbReference type="FunFam" id="3.40.50.300:FF:000692">
    <property type="entry name" value="Guanine nucleotide-binding protein subunit alpha"/>
    <property type="match status" value="1"/>
</dbReference>
<organism evidence="8 9">
    <name type="scientific">Fomitopsis schrenkii</name>
    <name type="common">Brown rot fungus</name>
    <dbReference type="NCBI Taxonomy" id="2126942"/>
    <lineage>
        <taxon>Eukaryota</taxon>
        <taxon>Fungi</taxon>
        <taxon>Dikarya</taxon>
        <taxon>Basidiomycota</taxon>
        <taxon>Agaricomycotina</taxon>
        <taxon>Agaricomycetes</taxon>
        <taxon>Polyporales</taxon>
        <taxon>Fomitopsis</taxon>
    </lineage>
</organism>
<evidence type="ECO:0000313" key="8">
    <source>
        <dbReference type="EMBL" id="EPT05529.1"/>
    </source>
</evidence>
<feature type="compositionally biased region" description="Low complexity" evidence="7">
    <location>
        <begin position="244"/>
        <end position="256"/>
    </location>
</feature>
<dbReference type="GO" id="GO:0005525">
    <property type="term" value="F:GTP binding"/>
    <property type="evidence" value="ECO:0007669"/>
    <property type="project" value="UniProtKB-KW"/>
</dbReference>
<feature type="compositionally biased region" description="Polar residues" evidence="7">
    <location>
        <begin position="165"/>
        <end position="183"/>
    </location>
</feature>
<dbReference type="EMBL" id="KE504123">
    <property type="protein sequence ID" value="EPT05529.1"/>
    <property type="molecule type" value="Genomic_DNA"/>
</dbReference>
<gene>
    <name evidence="8" type="ORF">FOMPIDRAFT_67446</name>
</gene>
<protein>
    <recommendedName>
        <fullName evidence="10">G-protein alpha subunit</fullName>
    </recommendedName>
</protein>
<dbReference type="GO" id="GO:0003924">
    <property type="term" value="F:GTPase activity"/>
    <property type="evidence" value="ECO:0007669"/>
    <property type="project" value="InterPro"/>
</dbReference>
<keyword evidence="9" id="KW-1185">Reference proteome</keyword>
<evidence type="ECO:0000256" key="1">
    <source>
        <dbReference type="ARBA" id="ARBA00022723"/>
    </source>
</evidence>
<dbReference type="GO" id="GO:0046872">
    <property type="term" value="F:metal ion binding"/>
    <property type="evidence" value="ECO:0007669"/>
    <property type="project" value="UniProtKB-KW"/>
</dbReference>
<keyword evidence="2 5" id="KW-0547">Nucleotide-binding</keyword>
<dbReference type="eggNOG" id="KOG0082">
    <property type="taxonomic scope" value="Eukaryota"/>
</dbReference>
<accession>S8ERB1</accession>
<proteinExistence type="predicted"/>
<dbReference type="HOGENOM" id="CLU_014184_1_1_1"/>
<dbReference type="GO" id="GO:0005737">
    <property type="term" value="C:cytoplasm"/>
    <property type="evidence" value="ECO:0007669"/>
    <property type="project" value="TreeGrafter"/>
</dbReference>
<evidence type="ECO:0000256" key="2">
    <source>
        <dbReference type="ARBA" id="ARBA00022741"/>
    </source>
</evidence>